<dbReference type="SUPFAM" id="SSF52218">
    <property type="entry name" value="Flavoproteins"/>
    <property type="match status" value="1"/>
</dbReference>
<dbReference type="Proteomes" id="UP000521017">
    <property type="component" value="Unassembled WGS sequence"/>
</dbReference>
<sequence length="86" mass="10156">MNPVIIFGSSRSDGNTKQLVEVITQQIQIDKVYDLNDYNIGYFDYSFDYKNDDYLSLMEDILKYDELIIVSPVYWYALSAQLKTFF</sequence>
<dbReference type="InterPro" id="IPR005025">
    <property type="entry name" value="FMN_Rdtase-like_dom"/>
</dbReference>
<feature type="domain" description="NADPH-dependent FMN reductase-like" evidence="3">
    <location>
        <begin position="2"/>
        <end position="86"/>
    </location>
</feature>
<evidence type="ECO:0000256" key="2">
    <source>
        <dbReference type="ARBA" id="ARBA00022643"/>
    </source>
</evidence>
<keyword evidence="1" id="KW-0285">Flavoprotein</keyword>
<reference evidence="4 5" key="1">
    <citation type="submission" date="2020-08" db="EMBL/GenBank/DDBJ databases">
        <title>Genomic Encyclopedia of Type Strains, Phase IV (KMG-V): Genome sequencing to study the core and pangenomes of soil and plant-associated prokaryotes.</title>
        <authorList>
            <person name="Whitman W."/>
        </authorList>
    </citation>
    <scope>NUCLEOTIDE SEQUENCE [LARGE SCALE GENOMIC DNA]</scope>
    <source>
        <strain evidence="4 5">M2T3</strain>
    </source>
</reference>
<keyword evidence="2" id="KW-0288">FMN</keyword>
<dbReference type="PANTHER" id="PTHR43278:SF4">
    <property type="entry name" value="NAD(P)H-DEPENDENT FMN-CONTAINING OXIDOREDUCTASE YWQN-RELATED"/>
    <property type="match status" value="1"/>
</dbReference>
<dbReference type="InterPro" id="IPR051796">
    <property type="entry name" value="ISF_SsuE-like"/>
</dbReference>
<dbReference type="GO" id="GO:0016491">
    <property type="term" value="F:oxidoreductase activity"/>
    <property type="evidence" value="ECO:0007669"/>
    <property type="project" value="InterPro"/>
</dbReference>
<dbReference type="EMBL" id="JACHCC010000003">
    <property type="protein sequence ID" value="MBB6499342.1"/>
    <property type="molecule type" value="Genomic_DNA"/>
</dbReference>
<evidence type="ECO:0000313" key="5">
    <source>
        <dbReference type="Proteomes" id="UP000521017"/>
    </source>
</evidence>
<evidence type="ECO:0000256" key="1">
    <source>
        <dbReference type="ARBA" id="ARBA00022630"/>
    </source>
</evidence>
<gene>
    <name evidence="4" type="ORF">HDF25_001483</name>
</gene>
<dbReference type="AlphaFoldDB" id="A0A7X0J2N2"/>
<organism evidence="4 5">
    <name type="scientific">Pedobacter cryoconitis</name>
    <dbReference type="NCBI Taxonomy" id="188932"/>
    <lineage>
        <taxon>Bacteria</taxon>
        <taxon>Pseudomonadati</taxon>
        <taxon>Bacteroidota</taxon>
        <taxon>Sphingobacteriia</taxon>
        <taxon>Sphingobacteriales</taxon>
        <taxon>Sphingobacteriaceae</taxon>
        <taxon>Pedobacter</taxon>
    </lineage>
</organism>
<comment type="caution">
    <text evidence="4">The sequence shown here is derived from an EMBL/GenBank/DDBJ whole genome shotgun (WGS) entry which is preliminary data.</text>
</comment>
<dbReference type="RefSeq" id="WP_184624068.1">
    <property type="nucleotide sequence ID" value="NZ_JACHCC010000003.1"/>
</dbReference>
<proteinExistence type="predicted"/>
<dbReference type="Gene3D" id="3.40.50.360">
    <property type="match status" value="1"/>
</dbReference>
<dbReference type="PANTHER" id="PTHR43278">
    <property type="entry name" value="NAD(P)H-DEPENDENT FMN-CONTAINING OXIDOREDUCTASE YWQN-RELATED"/>
    <property type="match status" value="1"/>
</dbReference>
<accession>A0A7X0J2N2</accession>
<dbReference type="Pfam" id="PF03358">
    <property type="entry name" value="FMN_red"/>
    <property type="match status" value="1"/>
</dbReference>
<dbReference type="InterPro" id="IPR029039">
    <property type="entry name" value="Flavoprotein-like_sf"/>
</dbReference>
<protein>
    <submittedName>
        <fullName evidence="4">Multimeric flavodoxin WrbA</fullName>
    </submittedName>
</protein>
<evidence type="ECO:0000313" key="4">
    <source>
        <dbReference type="EMBL" id="MBB6499342.1"/>
    </source>
</evidence>
<name>A0A7X0J2N2_9SPHI</name>
<evidence type="ECO:0000259" key="3">
    <source>
        <dbReference type="Pfam" id="PF03358"/>
    </source>
</evidence>